<dbReference type="Proteomes" id="UP001216579">
    <property type="component" value="Unassembled WGS sequence"/>
</dbReference>
<feature type="region of interest" description="Disordered" evidence="1">
    <location>
        <begin position="1"/>
        <end position="28"/>
    </location>
</feature>
<dbReference type="EMBL" id="JARJBC010000013">
    <property type="protein sequence ID" value="MDF3291632.1"/>
    <property type="molecule type" value="Genomic_DNA"/>
</dbReference>
<sequence>MHGTVNSCEHPGDNSYQYRHSGGQEKRSPHWFPLQVVKRQATDHSGRLAADRTNGYSFRAEPPFTLRSRAAVVALGTANMAIGLTVLGKRRKLVRAMLRNSRTRRLIALALSGARLGAHHGAGSAAVVGR</sequence>
<protein>
    <submittedName>
        <fullName evidence="3">Uncharacterized protein</fullName>
    </submittedName>
</protein>
<name>A0ABT5ZP85_9ACTN</name>
<proteinExistence type="predicted"/>
<organism evidence="3 4">
    <name type="scientific">Streptomyces silvisoli</name>
    <dbReference type="NCBI Taxonomy" id="3034235"/>
    <lineage>
        <taxon>Bacteria</taxon>
        <taxon>Bacillati</taxon>
        <taxon>Actinomycetota</taxon>
        <taxon>Actinomycetes</taxon>
        <taxon>Kitasatosporales</taxon>
        <taxon>Streptomycetaceae</taxon>
        <taxon>Streptomyces</taxon>
    </lineage>
</organism>
<keyword evidence="2" id="KW-0812">Transmembrane</keyword>
<keyword evidence="2" id="KW-1133">Transmembrane helix</keyword>
<accession>A0ABT5ZP85</accession>
<evidence type="ECO:0000313" key="3">
    <source>
        <dbReference type="EMBL" id="MDF3291632.1"/>
    </source>
</evidence>
<feature type="transmembrane region" description="Helical" evidence="2">
    <location>
        <begin position="70"/>
        <end position="88"/>
    </location>
</feature>
<dbReference type="RefSeq" id="WP_276094811.1">
    <property type="nucleotide sequence ID" value="NZ_JARJBC010000013.1"/>
</dbReference>
<evidence type="ECO:0000313" key="4">
    <source>
        <dbReference type="Proteomes" id="UP001216579"/>
    </source>
</evidence>
<gene>
    <name evidence="3" type="ORF">P3G67_20865</name>
</gene>
<comment type="caution">
    <text evidence="3">The sequence shown here is derived from an EMBL/GenBank/DDBJ whole genome shotgun (WGS) entry which is preliminary data.</text>
</comment>
<reference evidence="3 4" key="1">
    <citation type="submission" date="2023-03" db="EMBL/GenBank/DDBJ databases">
        <title>Draft genome sequence of Streptomyces sp. RB6PN23 isolated from peat swamp forest in Thailand.</title>
        <authorList>
            <person name="Klaysubun C."/>
            <person name="Duangmal K."/>
        </authorList>
    </citation>
    <scope>NUCLEOTIDE SEQUENCE [LARGE SCALE GENOMIC DNA]</scope>
    <source>
        <strain evidence="3 4">RB6PN23</strain>
    </source>
</reference>
<keyword evidence="2" id="KW-0472">Membrane</keyword>
<evidence type="ECO:0000256" key="1">
    <source>
        <dbReference type="SAM" id="MobiDB-lite"/>
    </source>
</evidence>
<keyword evidence="4" id="KW-1185">Reference proteome</keyword>
<evidence type="ECO:0000256" key="2">
    <source>
        <dbReference type="SAM" id="Phobius"/>
    </source>
</evidence>